<dbReference type="GO" id="GO:0097500">
    <property type="term" value="P:receptor localization to non-motile cilium"/>
    <property type="evidence" value="ECO:0007669"/>
    <property type="project" value="TreeGrafter"/>
</dbReference>
<evidence type="ECO:0008006" key="7">
    <source>
        <dbReference type="Google" id="ProtNLM"/>
    </source>
</evidence>
<feature type="compositionally biased region" description="Basic residues" evidence="4">
    <location>
        <begin position="399"/>
        <end position="417"/>
    </location>
</feature>
<name>A0AAV7VCA7_PLEWA</name>
<feature type="compositionally biased region" description="Basic residues" evidence="4">
    <location>
        <begin position="335"/>
        <end position="345"/>
    </location>
</feature>
<feature type="region of interest" description="Disordered" evidence="4">
    <location>
        <begin position="262"/>
        <end position="284"/>
    </location>
</feature>
<feature type="compositionally biased region" description="Polar residues" evidence="4">
    <location>
        <begin position="420"/>
        <end position="433"/>
    </location>
</feature>
<evidence type="ECO:0000313" key="6">
    <source>
        <dbReference type="Proteomes" id="UP001066276"/>
    </source>
</evidence>
<organism evidence="5 6">
    <name type="scientific">Pleurodeles waltl</name>
    <name type="common">Iberian ribbed newt</name>
    <dbReference type="NCBI Taxonomy" id="8319"/>
    <lineage>
        <taxon>Eukaryota</taxon>
        <taxon>Metazoa</taxon>
        <taxon>Chordata</taxon>
        <taxon>Craniata</taxon>
        <taxon>Vertebrata</taxon>
        <taxon>Euteleostomi</taxon>
        <taxon>Amphibia</taxon>
        <taxon>Batrachia</taxon>
        <taxon>Caudata</taxon>
        <taxon>Salamandroidea</taxon>
        <taxon>Salamandridae</taxon>
        <taxon>Pleurodelinae</taxon>
        <taxon>Pleurodeles</taxon>
    </lineage>
</organism>
<dbReference type="PROSITE" id="PS51417">
    <property type="entry name" value="ARF"/>
    <property type="match status" value="1"/>
</dbReference>
<gene>
    <name evidence="5" type="ORF">NDU88_003043</name>
</gene>
<evidence type="ECO:0000256" key="4">
    <source>
        <dbReference type="SAM" id="MobiDB-lite"/>
    </source>
</evidence>
<keyword evidence="1 3" id="KW-0547">Nucleotide-binding</keyword>
<feature type="binding site" evidence="3">
    <location>
        <position position="130"/>
    </location>
    <ligand>
        <name>GTP</name>
        <dbReference type="ChEBI" id="CHEBI:37565"/>
    </ligand>
</feature>
<dbReference type="PRINTS" id="PR00328">
    <property type="entry name" value="SAR1GTPBP"/>
</dbReference>
<dbReference type="PANTHER" id="PTHR46090">
    <property type="entry name" value="ADP-RIBOSYLATION FACTOR-LIKE PROTEIN 13B"/>
    <property type="match status" value="1"/>
</dbReference>
<dbReference type="EMBL" id="JANPWB010000003">
    <property type="protein sequence ID" value="KAJ1199205.1"/>
    <property type="molecule type" value="Genomic_DNA"/>
</dbReference>
<dbReference type="PANTHER" id="PTHR46090:SF4">
    <property type="entry name" value="ADP RIBOSYLATION FACTOR LIKE GTPASE 13A"/>
    <property type="match status" value="1"/>
</dbReference>
<dbReference type="GO" id="GO:0005525">
    <property type="term" value="F:GTP binding"/>
    <property type="evidence" value="ECO:0007669"/>
    <property type="project" value="UniProtKB-KW"/>
</dbReference>
<dbReference type="SUPFAM" id="SSF52540">
    <property type="entry name" value="P-loop containing nucleoside triphosphate hydrolases"/>
    <property type="match status" value="1"/>
</dbReference>
<dbReference type="GO" id="GO:0097730">
    <property type="term" value="C:non-motile cilium"/>
    <property type="evidence" value="ECO:0007669"/>
    <property type="project" value="TreeGrafter"/>
</dbReference>
<dbReference type="Proteomes" id="UP001066276">
    <property type="component" value="Chromosome 2_1"/>
</dbReference>
<dbReference type="GO" id="GO:0003924">
    <property type="term" value="F:GTPase activity"/>
    <property type="evidence" value="ECO:0007669"/>
    <property type="project" value="InterPro"/>
</dbReference>
<proteinExistence type="predicted"/>
<evidence type="ECO:0000256" key="1">
    <source>
        <dbReference type="ARBA" id="ARBA00022741"/>
    </source>
</evidence>
<keyword evidence="2 3" id="KW-0342">GTP-binding</keyword>
<feature type="region of interest" description="Disordered" evidence="4">
    <location>
        <begin position="383"/>
        <end position="433"/>
    </location>
</feature>
<sequence length="460" mass="51797">MRLDSEWCTYFDAQVAHFAPTRLSTKEGTLWTKVPDGPGSRSTWQQARSAAGLGESSIPWRVRRDSVLAAVETGSQAGITAELSVRQKVSSGLAASEMRACSCDMTPTADPLKTELRVDRFDVTLVDLAGGQQFRGLWRNYYTEAHGIIYVVDSSDLERVEEAKWILASVLCHPKISGKPLLLLANKQDKSSTLLPSELIEALSLEKLVNENKSLCRIEPCAAATDYCNNYDWVVLKAVRWLLFTIAINYTTLNLRVQHDAGGQQALPEHEHRKKKELPRSRVRAENKEIVVSRNKPNEGRSQLVEYKTLRSVQMRPLQPIHNILSQKDDGLKAPKSKKKKKVKMKIKSSVSLESVVEAERKLEAENRITSNVSILHSNRIAQEHHNSQEEQSPLPGPSKKKKKIKTKKKMPVKNKIKSQDTTSNMTNGDLSSTFDLYRKAMLTLKRRQQQQSHPSNISP</sequence>
<feature type="region of interest" description="Disordered" evidence="4">
    <location>
        <begin position="318"/>
        <end position="345"/>
    </location>
</feature>
<keyword evidence="6" id="KW-1185">Reference proteome</keyword>
<reference evidence="5" key="1">
    <citation type="journal article" date="2022" name="bioRxiv">
        <title>Sequencing and chromosome-scale assembly of the giantPleurodeles waltlgenome.</title>
        <authorList>
            <person name="Brown T."/>
            <person name="Elewa A."/>
            <person name="Iarovenko S."/>
            <person name="Subramanian E."/>
            <person name="Araus A.J."/>
            <person name="Petzold A."/>
            <person name="Susuki M."/>
            <person name="Suzuki K.-i.T."/>
            <person name="Hayashi T."/>
            <person name="Toyoda A."/>
            <person name="Oliveira C."/>
            <person name="Osipova E."/>
            <person name="Leigh N.D."/>
            <person name="Simon A."/>
            <person name="Yun M.H."/>
        </authorList>
    </citation>
    <scope>NUCLEOTIDE SEQUENCE</scope>
    <source>
        <strain evidence="5">20211129_DDA</strain>
        <tissue evidence="5">Liver</tissue>
    </source>
</reference>
<feature type="binding site" evidence="3">
    <location>
        <begin position="186"/>
        <end position="189"/>
    </location>
    <ligand>
        <name>GTP</name>
        <dbReference type="ChEBI" id="CHEBI:37565"/>
    </ligand>
</feature>
<protein>
    <recommendedName>
        <fullName evidence="7">ADP-ribosylation factor-like protein 13B</fullName>
    </recommendedName>
</protein>
<evidence type="ECO:0000256" key="2">
    <source>
        <dbReference type="ARBA" id="ARBA00023134"/>
    </source>
</evidence>
<dbReference type="Gene3D" id="3.40.50.300">
    <property type="entry name" value="P-loop containing nucleotide triphosphate hydrolases"/>
    <property type="match status" value="1"/>
</dbReference>
<evidence type="ECO:0000256" key="3">
    <source>
        <dbReference type="PIRSR" id="PIRSR606689-1"/>
    </source>
</evidence>
<dbReference type="AlphaFoldDB" id="A0AAV7VCA7"/>
<dbReference type="InterPro" id="IPR027417">
    <property type="entry name" value="P-loop_NTPase"/>
</dbReference>
<accession>A0AAV7VCA7</accession>
<dbReference type="SMART" id="SM00178">
    <property type="entry name" value="SAR"/>
    <property type="match status" value="1"/>
</dbReference>
<dbReference type="GO" id="GO:0060170">
    <property type="term" value="C:ciliary membrane"/>
    <property type="evidence" value="ECO:0007669"/>
    <property type="project" value="TreeGrafter"/>
</dbReference>
<dbReference type="InterPro" id="IPR051995">
    <property type="entry name" value="Ciliary_GTPase"/>
</dbReference>
<dbReference type="SMART" id="SM00177">
    <property type="entry name" value="ARF"/>
    <property type="match status" value="1"/>
</dbReference>
<dbReference type="InterPro" id="IPR006689">
    <property type="entry name" value="Small_GTPase_ARF/SAR"/>
</dbReference>
<comment type="caution">
    <text evidence="5">The sequence shown here is derived from an EMBL/GenBank/DDBJ whole genome shotgun (WGS) entry which is preliminary data.</text>
</comment>
<dbReference type="Pfam" id="PF00025">
    <property type="entry name" value="Arf"/>
    <property type="match status" value="1"/>
</dbReference>
<dbReference type="GO" id="GO:1905515">
    <property type="term" value="P:non-motile cilium assembly"/>
    <property type="evidence" value="ECO:0007669"/>
    <property type="project" value="TreeGrafter"/>
</dbReference>
<evidence type="ECO:0000313" key="5">
    <source>
        <dbReference type="EMBL" id="KAJ1199205.1"/>
    </source>
</evidence>